<feature type="compositionally biased region" description="Polar residues" evidence="1">
    <location>
        <begin position="59"/>
        <end position="93"/>
    </location>
</feature>
<organism evidence="2 3">
    <name type="scientific">Caligus rogercresseyi</name>
    <name type="common">Sea louse</name>
    <dbReference type="NCBI Taxonomy" id="217165"/>
    <lineage>
        <taxon>Eukaryota</taxon>
        <taxon>Metazoa</taxon>
        <taxon>Ecdysozoa</taxon>
        <taxon>Arthropoda</taxon>
        <taxon>Crustacea</taxon>
        <taxon>Multicrustacea</taxon>
        <taxon>Hexanauplia</taxon>
        <taxon>Copepoda</taxon>
        <taxon>Siphonostomatoida</taxon>
        <taxon>Caligidae</taxon>
        <taxon>Caligus</taxon>
    </lineage>
</organism>
<protein>
    <submittedName>
        <fullName evidence="2">Uncharacterized protein</fullName>
    </submittedName>
</protein>
<evidence type="ECO:0000313" key="3">
    <source>
        <dbReference type="Proteomes" id="UP000595437"/>
    </source>
</evidence>
<evidence type="ECO:0000256" key="1">
    <source>
        <dbReference type="SAM" id="MobiDB-lite"/>
    </source>
</evidence>
<feature type="compositionally biased region" description="Basic residues" evidence="1">
    <location>
        <begin position="44"/>
        <end position="54"/>
    </location>
</feature>
<proteinExistence type="predicted"/>
<evidence type="ECO:0000313" key="2">
    <source>
        <dbReference type="EMBL" id="QQP35508.1"/>
    </source>
</evidence>
<sequence>MKRSPKGATTPWTHLSGHFKSFRKPPPERLVLPPANALPMHGRGGIHGRSRRRVIINPEQRQVQGNDAQRQNQKFPGSPQANRPRISDSNDQNEIFRQTTRYLLFLREKVGAKFDRDFLSHFLP</sequence>
<dbReference type="Proteomes" id="UP000595437">
    <property type="component" value="Chromosome 18"/>
</dbReference>
<name>A0A7T8GPV4_CALRO</name>
<dbReference type="OrthoDB" id="6435843at2759"/>
<reference evidence="3" key="1">
    <citation type="submission" date="2021-01" db="EMBL/GenBank/DDBJ databases">
        <title>Caligus Genome Assembly.</title>
        <authorList>
            <person name="Gallardo-Escarate C."/>
        </authorList>
    </citation>
    <scope>NUCLEOTIDE SEQUENCE [LARGE SCALE GENOMIC DNA]</scope>
</reference>
<dbReference type="AlphaFoldDB" id="A0A7T8GPV4"/>
<gene>
    <name evidence="2" type="ORF">FKW44_023755</name>
</gene>
<feature type="region of interest" description="Disordered" evidence="1">
    <location>
        <begin position="1"/>
        <end position="93"/>
    </location>
</feature>
<dbReference type="EMBL" id="CP045907">
    <property type="protein sequence ID" value="QQP35508.1"/>
    <property type="molecule type" value="Genomic_DNA"/>
</dbReference>
<keyword evidence="3" id="KW-1185">Reference proteome</keyword>
<accession>A0A7T8GPV4</accession>